<organism evidence="5 6">
    <name type="scientific">Antrihabitans stalactiti</name>
    <dbReference type="NCBI Taxonomy" id="2584121"/>
    <lineage>
        <taxon>Bacteria</taxon>
        <taxon>Bacillati</taxon>
        <taxon>Actinomycetota</taxon>
        <taxon>Actinomycetes</taxon>
        <taxon>Mycobacteriales</taxon>
        <taxon>Nocardiaceae</taxon>
        <taxon>Antrihabitans</taxon>
    </lineage>
</organism>
<dbReference type="GO" id="GO:0016020">
    <property type="term" value="C:membrane"/>
    <property type="evidence" value="ECO:0007669"/>
    <property type="project" value="UniProtKB-SubCell"/>
</dbReference>
<keyword evidence="4" id="KW-1133">Transmembrane helix</keyword>
<feature type="transmembrane region" description="Helical" evidence="4">
    <location>
        <begin position="51"/>
        <end position="72"/>
    </location>
</feature>
<accession>A0A848KC22</accession>
<dbReference type="PANTHER" id="PTHR37042">
    <property type="entry name" value="OUTER MEMBRANE PROTEIN RV1973"/>
    <property type="match status" value="1"/>
</dbReference>
<evidence type="ECO:0008006" key="7">
    <source>
        <dbReference type="Google" id="ProtNLM"/>
    </source>
</evidence>
<dbReference type="AlphaFoldDB" id="A0A848KC22"/>
<gene>
    <name evidence="5" type="ORF">FGL95_09355</name>
</gene>
<evidence type="ECO:0000256" key="4">
    <source>
        <dbReference type="SAM" id="Phobius"/>
    </source>
</evidence>
<comment type="caution">
    <text evidence="5">The sequence shown here is derived from an EMBL/GenBank/DDBJ whole genome shotgun (WGS) entry which is preliminary data.</text>
</comment>
<sequence>MTEGKSRHSAADDDDDVDQTDESTAADAPDEVATDTAGEASGAKPKQRGRLLAAVGAVLLVAAIALAGFFFFQYKSKNDTLDAQASARDAACAYGHVLGDFDAKNLDAFFTRVLDGGTGDWKTHYDSQKEALRKLYTDGQVVSKAKSVECAVVSGDTTHAETIIVLGQTISTAVEDGKPSDTSATMLLSFDKVDDRWLVSKVQSPGQPVAPAK</sequence>
<feature type="compositionally biased region" description="Basic and acidic residues" evidence="3">
    <location>
        <begin position="1"/>
        <end position="11"/>
    </location>
</feature>
<reference evidence="5 6" key="1">
    <citation type="submission" date="2019-05" db="EMBL/GenBank/DDBJ databases">
        <authorList>
            <person name="Lee S.D."/>
        </authorList>
    </citation>
    <scope>NUCLEOTIDE SEQUENCE [LARGE SCALE GENOMIC DNA]</scope>
    <source>
        <strain evidence="5 6">YC2-7</strain>
    </source>
</reference>
<reference evidence="5 6" key="2">
    <citation type="submission" date="2020-06" db="EMBL/GenBank/DDBJ databases">
        <title>Antribacter stalactiti gen. nov., sp. nov., a new member of the family Nacardiaceae isolated from a cave.</title>
        <authorList>
            <person name="Kim I.S."/>
        </authorList>
    </citation>
    <scope>NUCLEOTIDE SEQUENCE [LARGE SCALE GENOMIC DNA]</scope>
    <source>
        <strain evidence="5 6">YC2-7</strain>
    </source>
</reference>
<protein>
    <recommendedName>
        <fullName evidence="7">Mce-associated membrane protein</fullName>
    </recommendedName>
</protein>
<evidence type="ECO:0000256" key="2">
    <source>
        <dbReference type="ARBA" id="ARBA00023136"/>
    </source>
</evidence>
<evidence type="ECO:0000256" key="3">
    <source>
        <dbReference type="SAM" id="MobiDB-lite"/>
    </source>
</evidence>
<proteinExistence type="predicted"/>
<evidence type="ECO:0000256" key="1">
    <source>
        <dbReference type="ARBA" id="ARBA00004370"/>
    </source>
</evidence>
<feature type="compositionally biased region" description="Acidic residues" evidence="3">
    <location>
        <begin position="12"/>
        <end position="21"/>
    </location>
</feature>
<evidence type="ECO:0000313" key="5">
    <source>
        <dbReference type="EMBL" id="NMN95236.1"/>
    </source>
</evidence>
<dbReference type="PANTHER" id="PTHR37042:SF4">
    <property type="entry name" value="OUTER MEMBRANE PROTEIN RV1973"/>
    <property type="match status" value="1"/>
</dbReference>
<feature type="region of interest" description="Disordered" evidence="3">
    <location>
        <begin position="1"/>
        <end position="45"/>
    </location>
</feature>
<evidence type="ECO:0000313" key="6">
    <source>
        <dbReference type="Proteomes" id="UP000535543"/>
    </source>
</evidence>
<keyword evidence="6" id="KW-1185">Reference proteome</keyword>
<keyword evidence="2 4" id="KW-0472">Membrane</keyword>
<dbReference type="EMBL" id="VCQU01000003">
    <property type="protein sequence ID" value="NMN95236.1"/>
    <property type="molecule type" value="Genomic_DNA"/>
</dbReference>
<keyword evidence="4" id="KW-0812">Transmembrane</keyword>
<name>A0A848KC22_9NOCA</name>
<dbReference type="Proteomes" id="UP000535543">
    <property type="component" value="Unassembled WGS sequence"/>
</dbReference>
<comment type="subcellular location">
    <subcellularLocation>
        <location evidence="1">Membrane</location>
    </subcellularLocation>
</comment>
<dbReference type="RefSeq" id="WP_169585991.1">
    <property type="nucleotide sequence ID" value="NZ_VCQU01000003.1"/>
</dbReference>